<evidence type="ECO:0000313" key="5">
    <source>
        <dbReference type="Proteomes" id="UP000293433"/>
    </source>
</evidence>
<dbReference type="PANTHER" id="PTHR33055:SF3">
    <property type="entry name" value="PUTATIVE TRANSPOSASE FOR IS117-RELATED"/>
    <property type="match status" value="1"/>
</dbReference>
<reference evidence="4 5" key="1">
    <citation type="submission" date="2019-02" db="EMBL/GenBank/DDBJ databases">
        <title>Genomic Encyclopedia of Type Strains, Phase IV (KMG-IV): sequencing the most valuable type-strain genomes for metagenomic binning, comparative biology and taxonomic classification.</title>
        <authorList>
            <person name="Goeker M."/>
        </authorList>
    </citation>
    <scope>NUCLEOTIDE SEQUENCE [LARGE SCALE GENOMIC DNA]</scope>
    <source>
        <strain evidence="4 5">DSM 10617</strain>
    </source>
</reference>
<dbReference type="Pfam" id="PF01548">
    <property type="entry name" value="DEDD_Tnp_IS110"/>
    <property type="match status" value="1"/>
</dbReference>
<dbReference type="GO" id="GO:0003677">
    <property type="term" value="F:DNA binding"/>
    <property type="evidence" value="ECO:0007669"/>
    <property type="project" value="InterPro"/>
</dbReference>
<keyword evidence="5" id="KW-1185">Reference proteome</keyword>
<dbReference type="InterPro" id="IPR047650">
    <property type="entry name" value="Transpos_IS110"/>
</dbReference>
<evidence type="ECO:0000259" key="2">
    <source>
        <dbReference type="Pfam" id="PF01548"/>
    </source>
</evidence>
<dbReference type="InterPro" id="IPR002525">
    <property type="entry name" value="Transp_IS110-like_N"/>
</dbReference>
<dbReference type="Proteomes" id="UP000293433">
    <property type="component" value="Unassembled WGS sequence"/>
</dbReference>
<name>A0A4Q7LBQ9_9BURK</name>
<dbReference type="NCBIfam" id="NF033542">
    <property type="entry name" value="transpos_IS110"/>
    <property type="match status" value="1"/>
</dbReference>
<feature type="region of interest" description="Disordered" evidence="1">
    <location>
        <begin position="351"/>
        <end position="371"/>
    </location>
</feature>
<protein>
    <submittedName>
        <fullName evidence="4">Transposase</fullName>
    </submittedName>
</protein>
<feature type="domain" description="Transposase IS116/IS110/IS902 C-terminal" evidence="3">
    <location>
        <begin position="225"/>
        <end position="298"/>
    </location>
</feature>
<feature type="domain" description="Transposase IS110-like N-terminal" evidence="2">
    <location>
        <begin position="12"/>
        <end position="155"/>
    </location>
</feature>
<proteinExistence type="predicted"/>
<gene>
    <name evidence="4" type="ORF">EV685_4049</name>
</gene>
<dbReference type="PANTHER" id="PTHR33055">
    <property type="entry name" value="TRANSPOSASE FOR INSERTION SEQUENCE ELEMENT IS1111A"/>
    <property type="match status" value="1"/>
</dbReference>
<evidence type="ECO:0000256" key="1">
    <source>
        <dbReference type="SAM" id="MobiDB-lite"/>
    </source>
</evidence>
<dbReference type="InterPro" id="IPR003346">
    <property type="entry name" value="Transposase_20"/>
</dbReference>
<dbReference type="AlphaFoldDB" id="A0A4Q7LBQ9"/>
<dbReference type="OrthoDB" id="5289737at2"/>
<dbReference type="GO" id="GO:0004803">
    <property type="term" value="F:transposase activity"/>
    <property type="evidence" value="ECO:0007669"/>
    <property type="project" value="InterPro"/>
</dbReference>
<dbReference type="Pfam" id="PF02371">
    <property type="entry name" value="Transposase_20"/>
    <property type="match status" value="1"/>
</dbReference>
<organism evidence="4 5">
    <name type="scientific">Sphaerotilus mobilis</name>
    <dbReference type="NCBI Taxonomy" id="47994"/>
    <lineage>
        <taxon>Bacteria</taxon>
        <taxon>Pseudomonadati</taxon>
        <taxon>Pseudomonadota</taxon>
        <taxon>Betaproteobacteria</taxon>
        <taxon>Burkholderiales</taxon>
        <taxon>Sphaerotilaceae</taxon>
        <taxon>Sphaerotilus</taxon>
    </lineage>
</organism>
<comment type="caution">
    <text evidence="4">The sequence shown here is derived from an EMBL/GenBank/DDBJ whole genome shotgun (WGS) entry which is preliminary data.</text>
</comment>
<dbReference type="EMBL" id="SGWV01000015">
    <property type="protein sequence ID" value="RZS46632.1"/>
    <property type="molecule type" value="Genomic_DNA"/>
</dbReference>
<accession>A0A4Q7LBQ9</accession>
<sequence>MDKITRGVAARVGVDLSKRVIQVQAVDAGGRVLTNRSLGREKFLPWCTQLPPGCMVVMEVSSSAHHWARKLLAMGLDARIVSAHLAAPYRSEGHVGKNDANDAAAICEAASRPHMRFVPVKSIEQQSLLCVHRLREGVKADRTACINRIRGLLLEFGIAVATGVRALQTTLHDILEDAGNELNGLARMTLQRAHAQWRELDEHLAWCDARLAAHAADSADVQRAADLMGVGPITASAAVATVGDFKQFDSDAQFGAWLGLVPRQRSSGGKSNLGTITKRGDAYLRTLLVQGAKSVVNTAHTRTDPISRWALALKERSGWQKAVVALANKNARILWAVMTREQRFDRHHVSTKAAGAIQPSHGADPTAAAMG</sequence>
<dbReference type="RefSeq" id="WP_130483936.1">
    <property type="nucleotide sequence ID" value="NZ_SGWV01000015.1"/>
</dbReference>
<evidence type="ECO:0000259" key="3">
    <source>
        <dbReference type="Pfam" id="PF02371"/>
    </source>
</evidence>
<evidence type="ECO:0000313" key="4">
    <source>
        <dbReference type="EMBL" id="RZS46632.1"/>
    </source>
</evidence>
<dbReference type="GO" id="GO:0006313">
    <property type="term" value="P:DNA transposition"/>
    <property type="evidence" value="ECO:0007669"/>
    <property type="project" value="InterPro"/>
</dbReference>